<dbReference type="NCBIfam" id="TIGR01695">
    <property type="entry name" value="murJ_mviN"/>
    <property type="match status" value="1"/>
</dbReference>
<feature type="transmembrane region" description="Helical" evidence="8">
    <location>
        <begin position="372"/>
        <end position="391"/>
    </location>
</feature>
<keyword evidence="8 9" id="KW-0961">Cell wall biogenesis/degradation</keyword>
<comment type="function">
    <text evidence="8 9">Involved in peptidoglycan biosynthesis. Transports lipid-linked peptidoglycan precursors from the inner to the outer leaflet of the cytoplasmic membrane.</text>
</comment>
<comment type="similarity">
    <text evidence="8 9">Belongs to the MurJ/MviN family.</text>
</comment>
<dbReference type="GO" id="GO:0008360">
    <property type="term" value="P:regulation of cell shape"/>
    <property type="evidence" value="ECO:0007669"/>
    <property type="project" value="UniProtKB-UniRule"/>
</dbReference>
<feature type="transmembrane region" description="Helical" evidence="8">
    <location>
        <begin position="464"/>
        <end position="484"/>
    </location>
</feature>
<dbReference type="CDD" id="cd13123">
    <property type="entry name" value="MATE_MurJ_like"/>
    <property type="match status" value="1"/>
</dbReference>
<evidence type="ECO:0000256" key="6">
    <source>
        <dbReference type="ARBA" id="ARBA00022989"/>
    </source>
</evidence>
<feature type="transmembrane region" description="Helical" evidence="8">
    <location>
        <begin position="79"/>
        <end position="102"/>
    </location>
</feature>
<sequence length="499" mass="54676">MKTSYILMIITILSKVFGLLREKALAYFFGVGMVADIFLIAFQLPMTFTNVISGAVANGYIPMYDSIREREDKKFADKFTANLSNIIFIAFALVTIISIIFARPLVKLMAEGFSGEKLELAIFVSRVAMLSIAVTAVSSIYKAYLQIHEKFVISVLHSIIMNIIIIISMGFAYKMGINYLAVGIFLAFVLQYGIFIRPIKKLGYKHSLTIDFNGDMKKLFTSIIPILISTSAIEINFMISRSIASGAYAGGISILNYSYKLQSFVTGIVVTSIITATYPKLAKFGSKKDLVNLKSSLSEGLSSMIILVVPAAFGLYVFSFPIVNLLFVGGEFSVEDAKITATVLSLFAFGVIGIGVREIISRAFYSLGDNKTPVYNSVIILGINVALALLFSKLMGIRGIALATSISFIVGALAMYFSSIRLIGNVFDKKLLMNLIKITIASLAMALGSRLVYEVLTRSLSINLSLLLSIIVAGGIYLILLILLRVDEVREILKLVFKK</sequence>
<feature type="transmembrane region" description="Helical" evidence="8">
    <location>
        <begin position="48"/>
        <end position="67"/>
    </location>
</feature>
<evidence type="ECO:0000256" key="9">
    <source>
        <dbReference type="PIRNR" id="PIRNR002869"/>
    </source>
</evidence>
<dbReference type="RefSeq" id="WP_060799664.1">
    <property type="nucleotide sequence ID" value="NZ_KQ957090.1"/>
</dbReference>
<feature type="transmembrane region" description="Helical" evidence="8">
    <location>
        <begin position="339"/>
        <end position="360"/>
    </location>
</feature>
<keyword evidence="8 9" id="KW-0813">Transport</keyword>
<dbReference type="InterPro" id="IPR004268">
    <property type="entry name" value="MurJ"/>
</dbReference>
<dbReference type="InterPro" id="IPR051050">
    <property type="entry name" value="Lipid_II_flippase_MurJ/MviN"/>
</dbReference>
<dbReference type="PANTHER" id="PTHR47019">
    <property type="entry name" value="LIPID II FLIPPASE MURJ"/>
    <property type="match status" value="1"/>
</dbReference>
<dbReference type="GO" id="GO:0071555">
    <property type="term" value="P:cell wall organization"/>
    <property type="evidence" value="ECO:0007669"/>
    <property type="project" value="UniProtKB-UniRule"/>
</dbReference>
<organism evidence="10">
    <name type="scientific">Peptoniphilus harei</name>
    <dbReference type="NCBI Taxonomy" id="54005"/>
    <lineage>
        <taxon>Bacteria</taxon>
        <taxon>Bacillati</taxon>
        <taxon>Bacillota</taxon>
        <taxon>Tissierellia</taxon>
        <taxon>Tissierellales</taxon>
        <taxon>Peptoniphilaceae</taxon>
        <taxon>Peptoniphilus</taxon>
    </lineage>
</organism>
<evidence type="ECO:0000256" key="3">
    <source>
        <dbReference type="ARBA" id="ARBA00022692"/>
    </source>
</evidence>
<feature type="transmembrane region" description="Helical" evidence="8">
    <location>
        <begin position="431"/>
        <end position="452"/>
    </location>
</feature>
<feature type="transmembrane region" description="Helical" evidence="8">
    <location>
        <begin position="122"/>
        <end position="144"/>
    </location>
</feature>
<keyword evidence="7 8" id="KW-0472">Membrane</keyword>
<dbReference type="PIRSF" id="PIRSF002869">
    <property type="entry name" value="MviN"/>
    <property type="match status" value="1"/>
</dbReference>
<evidence type="ECO:0000256" key="1">
    <source>
        <dbReference type="ARBA" id="ARBA00004651"/>
    </source>
</evidence>
<accession>A0A133PRT5</accession>
<dbReference type="AlphaFoldDB" id="A0A133PRT5"/>
<keyword evidence="4 8" id="KW-0133">Cell shape</keyword>
<evidence type="ECO:0000256" key="4">
    <source>
        <dbReference type="ARBA" id="ARBA00022960"/>
    </source>
</evidence>
<feature type="transmembrane region" description="Helical" evidence="8">
    <location>
        <begin position="259"/>
        <end position="279"/>
    </location>
</feature>
<dbReference type="UniPathway" id="UPA00219"/>
<dbReference type="HAMAP" id="MF_02078">
    <property type="entry name" value="MurJ_MviN"/>
    <property type="match status" value="1"/>
</dbReference>
<evidence type="ECO:0000256" key="2">
    <source>
        <dbReference type="ARBA" id="ARBA00022475"/>
    </source>
</evidence>
<dbReference type="PANTHER" id="PTHR47019:SF1">
    <property type="entry name" value="LIPID II FLIPPASE MURJ"/>
    <property type="match status" value="1"/>
</dbReference>
<keyword evidence="3 8" id="KW-0812">Transmembrane</keyword>
<evidence type="ECO:0000256" key="7">
    <source>
        <dbReference type="ARBA" id="ARBA00023136"/>
    </source>
</evidence>
<proteinExistence type="inferred from homology"/>
<feature type="transmembrane region" description="Helical" evidence="8">
    <location>
        <begin position="179"/>
        <end position="199"/>
    </location>
</feature>
<evidence type="ECO:0000256" key="8">
    <source>
        <dbReference type="HAMAP-Rule" id="MF_02078"/>
    </source>
</evidence>
<comment type="caution">
    <text evidence="10">The sequence shown here is derived from an EMBL/GenBank/DDBJ whole genome shotgun (WGS) entry which is preliminary data.</text>
</comment>
<dbReference type="GO" id="GO:0005886">
    <property type="term" value="C:plasma membrane"/>
    <property type="evidence" value="ECO:0007669"/>
    <property type="project" value="UniProtKB-SubCell"/>
</dbReference>
<feature type="transmembrane region" description="Helical" evidence="8">
    <location>
        <begin position="219"/>
        <end position="239"/>
    </location>
</feature>
<dbReference type="PATRIC" id="fig|54005.3.peg.347"/>
<dbReference type="Pfam" id="PF03023">
    <property type="entry name" value="MurJ"/>
    <property type="match status" value="1"/>
</dbReference>
<dbReference type="GO" id="GO:0009252">
    <property type="term" value="P:peptidoglycan biosynthetic process"/>
    <property type="evidence" value="ECO:0007669"/>
    <property type="project" value="UniProtKB-UniRule"/>
</dbReference>
<keyword evidence="5 8" id="KW-0573">Peptidoglycan synthesis</keyword>
<protein>
    <recommendedName>
        <fullName evidence="8">Probable lipid II flippase MurJ</fullName>
    </recommendedName>
</protein>
<evidence type="ECO:0000256" key="5">
    <source>
        <dbReference type="ARBA" id="ARBA00022984"/>
    </source>
</evidence>
<keyword evidence="6 8" id="KW-1133">Transmembrane helix</keyword>
<dbReference type="Proteomes" id="UP000070174">
    <property type="component" value="Unassembled WGS sequence"/>
</dbReference>
<dbReference type="EMBL" id="LRQE01000008">
    <property type="protein sequence ID" value="KXA31520.1"/>
    <property type="molecule type" value="Genomic_DNA"/>
</dbReference>
<feature type="transmembrane region" description="Helical" evidence="8">
    <location>
        <begin position="151"/>
        <end position="173"/>
    </location>
</feature>
<gene>
    <name evidence="8" type="primary">murJ</name>
    <name evidence="10" type="ORF">HMPREF3229_00351</name>
</gene>
<evidence type="ECO:0000313" key="10">
    <source>
        <dbReference type="EMBL" id="KXA31520.1"/>
    </source>
</evidence>
<comment type="subcellular location">
    <subcellularLocation>
        <location evidence="1 8">Cell membrane</location>
        <topology evidence="1 8">Multi-pass membrane protein</topology>
    </subcellularLocation>
</comment>
<dbReference type="GO" id="GO:0034204">
    <property type="term" value="P:lipid translocation"/>
    <property type="evidence" value="ECO:0007669"/>
    <property type="project" value="TreeGrafter"/>
</dbReference>
<dbReference type="PRINTS" id="PR01806">
    <property type="entry name" value="VIRFACTRMVIN"/>
</dbReference>
<feature type="transmembrane region" description="Helical" evidence="8">
    <location>
        <begin position="300"/>
        <end position="327"/>
    </location>
</feature>
<feature type="transmembrane region" description="Helical" evidence="8">
    <location>
        <begin position="397"/>
        <end position="419"/>
    </location>
</feature>
<name>A0A133PRT5_9FIRM</name>
<evidence type="ECO:0000313" key="11">
    <source>
        <dbReference type="Proteomes" id="UP000070174"/>
    </source>
</evidence>
<comment type="pathway">
    <text evidence="8">Cell wall biogenesis; peptidoglycan biosynthesis.</text>
</comment>
<dbReference type="GO" id="GO:0015648">
    <property type="term" value="F:lipid-linked peptidoglycan transporter activity"/>
    <property type="evidence" value="ECO:0007669"/>
    <property type="project" value="UniProtKB-UniRule"/>
</dbReference>
<keyword evidence="2 8" id="KW-1003">Cell membrane</keyword>
<reference evidence="10 11" key="1">
    <citation type="submission" date="2016-01" db="EMBL/GenBank/DDBJ databases">
        <authorList>
            <person name="Oliw E.H."/>
        </authorList>
    </citation>
    <scope>NUCLEOTIDE SEQUENCE [LARGE SCALE GENOMIC DNA]</scope>
    <source>
        <strain evidence="10 11">CMW7756A</strain>
    </source>
</reference>